<dbReference type="InterPro" id="IPR036291">
    <property type="entry name" value="NAD(P)-bd_dom_sf"/>
</dbReference>
<comment type="caution">
    <text evidence="4">The sequence shown here is derived from an EMBL/GenBank/DDBJ whole genome shotgun (WGS) entry which is preliminary data.</text>
</comment>
<dbReference type="PANTHER" id="PTHR32487:SF0">
    <property type="entry name" value="3-OXO-DELTA(4,5)-STEROID 5-BETA-REDUCTASE"/>
    <property type="match status" value="1"/>
</dbReference>
<dbReference type="GO" id="GO:0016628">
    <property type="term" value="F:oxidoreductase activity, acting on the CH-CH group of donors, NAD or NADP as acceptor"/>
    <property type="evidence" value="ECO:0007669"/>
    <property type="project" value="UniProtKB-ARBA"/>
</dbReference>
<evidence type="ECO:0000313" key="5">
    <source>
        <dbReference type="Proteomes" id="UP001152523"/>
    </source>
</evidence>
<keyword evidence="1" id="KW-0521">NADP</keyword>
<name>A0AAV0FK45_9ASTE</name>
<dbReference type="Gene3D" id="3.40.50.720">
    <property type="entry name" value="NAD(P)-binding Rossmann-like Domain"/>
    <property type="match status" value="1"/>
</dbReference>
<keyword evidence="2" id="KW-0560">Oxidoreductase</keyword>
<dbReference type="FunFam" id="3.40.50.720:FF:000808">
    <property type="entry name" value="Iridoid synthase"/>
    <property type="match status" value="1"/>
</dbReference>
<dbReference type="Pfam" id="PF22917">
    <property type="entry name" value="PRISE"/>
    <property type="match status" value="1"/>
</dbReference>
<proteinExistence type="predicted"/>
<evidence type="ECO:0000259" key="3">
    <source>
        <dbReference type="Pfam" id="PF22917"/>
    </source>
</evidence>
<gene>
    <name evidence="4" type="ORF">CEPIT_LOCUS34790</name>
</gene>
<dbReference type="InterPro" id="IPR055222">
    <property type="entry name" value="PRISE-like_Rossmann-fold"/>
</dbReference>
<dbReference type="AlphaFoldDB" id="A0AAV0FK45"/>
<evidence type="ECO:0000256" key="2">
    <source>
        <dbReference type="ARBA" id="ARBA00023002"/>
    </source>
</evidence>
<keyword evidence="5" id="KW-1185">Reference proteome</keyword>
<accession>A0AAV0FK45</accession>
<dbReference type="GO" id="GO:0006720">
    <property type="term" value="P:isoprenoid metabolic process"/>
    <property type="evidence" value="ECO:0007669"/>
    <property type="project" value="UniProtKB-ARBA"/>
</dbReference>
<dbReference type="SUPFAM" id="SSF51735">
    <property type="entry name" value="NAD(P)-binding Rossmann-fold domains"/>
    <property type="match status" value="1"/>
</dbReference>
<dbReference type="PANTHER" id="PTHR32487">
    <property type="entry name" value="3-OXO-DELTA(4,5)-STEROID 5-BETA-REDUCTASE"/>
    <property type="match status" value="1"/>
</dbReference>
<sequence>MNKYEMCREDDAGVRAPPKHQNVALIIGVTGIVGASLAETLPRSDTPGGPWKVYGVARRPIRSWNTTDHHPPIEFVQCDITDPEAAQSKLTVLTDVTHVFYVTWASRPTELENCEANGKMFSNVLNAVIPSCPGLTHICLQTGLKHYFGPFESFGKAAHEMPFHEDLPRLGVPNFYYTLEDILWEEVKKKPGLTWSVHRPGLIFGFSPSSMMNTVGSLCAYAAICKREGLRFIFPGVKACWEGYTNGSDADLIAEQEIWAAVEPAAKNEAFNVSNGDVFRWKQLWGVIAEQFGLEVPEFEDAGPAMSLEEMMKGKGRVWDEIVRENGLLETKLEEIGQWWLVDVCFSVCGPLDSMNKSKEHGFFGFRDTKKSLIAWIHKAKACKIVP</sequence>
<evidence type="ECO:0000313" key="4">
    <source>
        <dbReference type="EMBL" id="CAH9135794.1"/>
    </source>
</evidence>
<dbReference type="EMBL" id="CAMAPF010000991">
    <property type="protein sequence ID" value="CAH9135794.1"/>
    <property type="molecule type" value="Genomic_DNA"/>
</dbReference>
<feature type="domain" description="PRISE-like Rossmann-fold" evidence="3">
    <location>
        <begin position="87"/>
        <end position="330"/>
    </location>
</feature>
<evidence type="ECO:0000256" key="1">
    <source>
        <dbReference type="ARBA" id="ARBA00022857"/>
    </source>
</evidence>
<organism evidence="4 5">
    <name type="scientific">Cuscuta epithymum</name>
    <dbReference type="NCBI Taxonomy" id="186058"/>
    <lineage>
        <taxon>Eukaryota</taxon>
        <taxon>Viridiplantae</taxon>
        <taxon>Streptophyta</taxon>
        <taxon>Embryophyta</taxon>
        <taxon>Tracheophyta</taxon>
        <taxon>Spermatophyta</taxon>
        <taxon>Magnoliopsida</taxon>
        <taxon>eudicotyledons</taxon>
        <taxon>Gunneridae</taxon>
        <taxon>Pentapetalae</taxon>
        <taxon>asterids</taxon>
        <taxon>lamiids</taxon>
        <taxon>Solanales</taxon>
        <taxon>Convolvulaceae</taxon>
        <taxon>Cuscuteae</taxon>
        <taxon>Cuscuta</taxon>
        <taxon>Cuscuta subgen. Cuscuta</taxon>
    </lineage>
</organism>
<dbReference type="Proteomes" id="UP001152523">
    <property type="component" value="Unassembled WGS sequence"/>
</dbReference>
<protein>
    <recommendedName>
        <fullName evidence="3">PRISE-like Rossmann-fold domain-containing protein</fullName>
    </recommendedName>
</protein>
<reference evidence="4" key="1">
    <citation type="submission" date="2022-07" db="EMBL/GenBank/DDBJ databases">
        <authorList>
            <person name="Macas J."/>
            <person name="Novak P."/>
            <person name="Neumann P."/>
        </authorList>
    </citation>
    <scope>NUCLEOTIDE SEQUENCE</scope>
</reference>
<dbReference type="CDD" id="cd08948">
    <property type="entry name" value="5beta-POR_like_SDR_a"/>
    <property type="match status" value="1"/>
</dbReference>